<dbReference type="InterPro" id="IPR011990">
    <property type="entry name" value="TPR-like_helical_dom_sf"/>
</dbReference>
<dbReference type="GO" id="GO:0097431">
    <property type="term" value="C:mitotic spindle pole"/>
    <property type="evidence" value="ECO:0007669"/>
    <property type="project" value="TreeGrafter"/>
</dbReference>
<dbReference type="AlphaFoldDB" id="A0A811L6H2"/>
<evidence type="ECO:0000313" key="3">
    <source>
        <dbReference type="Proteomes" id="UP000614601"/>
    </source>
</evidence>
<reference evidence="2" key="1">
    <citation type="submission" date="2020-09" db="EMBL/GenBank/DDBJ databases">
        <authorList>
            <person name="Kikuchi T."/>
        </authorList>
    </citation>
    <scope>NUCLEOTIDE SEQUENCE</scope>
    <source>
        <strain evidence="2">SH1</strain>
    </source>
</reference>
<dbReference type="GO" id="GO:0008017">
    <property type="term" value="F:microtubule binding"/>
    <property type="evidence" value="ECO:0007669"/>
    <property type="project" value="TreeGrafter"/>
</dbReference>
<dbReference type="SUPFAM" id="SSF48452">
    <property type="entry name" value="TPR-like"/>
    <property type="match status" value="1"/>
</dbReference>
<dbReference type="EMBL" id="CAJFDH010000005">
    <property type="protein sequence ID" value="CAD5223707.1"/>
    <property type="molecule type" value="Genomic_DNA"/>
</dbReference>
<feature type="transmembrane region" description="Helical" evidence="1">
    <location>
        <begin position="20"/>
        <end position="41"/>
    </location>
</feature>
<proteinExistence type="predicted"/>
<name>A0A811L6H2_9BILA</name>
<dbReference type="Proteomes" id="UP000783686">
    <property type="component" value="Unassembled WGS sequence"/>
</dbReference>
<dbReference type="GO" id="GO:0005876">
    <property type="term" value="C:spindle microtubule"/>
    <property type="evidence" value="ECO:0007669"/>
    <property type="project" value="TreeGrafter"/>
</dbReference>
<protein>
    <recommendedName>
        <fullName evidence="4">TPR_REGION domain-containing protein</fullName>
    </recommendedName>
</protein>
<accession>A0A811L6H2</accession>
<keyword evidence="1" id="KW-1133">Transmembrane helix</keyword>
<keyword evidence="3" id="KW-1185">Reference proteome</keyword>
<dbReference type="InterPro" id="IPR049039">
    <property type="entry name" value="RMD1-3_a_helical_rpt"/>
</dbReference>
<evidence type="ECO:0000256" key="1">
    <source>
        <dbReference type="SAM" id="Phobius"/>
    </source>
</evidence>
<dbReference type="PANTHER" id="PTHR16056">
    <property type="entry name" value="REGULATOR OF MICROTUBULE DYNAMICS PROTEIN"/>
    <property type="match status" value="1"/>
</dbReference>
<comment type="caution">
    <text evidence="2">The sequence shown here is derived from an EMBL/GenBank/DDBJ whole genome shotgun (WGS) entry which is preliminary data.</text>
</comment>
<dbReference type="Pfam" id="PF21033">
    <property type="entry name" value="RMD1-3"/>
    <property type="match status" value="1"/>
</dbReference>
<organism evidence="2 3">
    <name type="scientific">Bursaphelenchus okinawaensis</name>
    <dbReference type="NCBI Taxonomy" id="465554"/>
    <lineage>
        <taxon>Eukaryota</taxon>
        <taxon>Metazoa</taxon>
        <taxon>Ecdysozoa</taxon>
        <taxon>Nematoda</taxon>
        <taxon>Chromadorea</taxon>
        <taxon>Rhabditida</taxon>
        <taxon>Tylenchina</taxon>
        <taxon>Tylenchomorpha</taxon>
        <taxon>Aphelenchoidea</taxon>
        <taxon>Aphelenchoididae</taxon>
        <taxon>Bursaphelenchus</taxon>
    </lineage>
</organism>
<dbReference type="OrthoDB" id="512473at2759"/>
<keyword evidence="1" id="KW-0812">Transmembrane</keyword>
<dbReference type="EMBL" id="CAJFCW020000005">
    <property type="protein sequence ID" value="CAG9118546.1"/>
    <property type="molecule type" value="Genomic_DNA"/>
</dbReference>
<gene>
    <name evidence="2" type="ORF">BOKJ2_LOCUS10477</name>
</gene>
<dbReference type="PANTHER" id="PTHR16056:SF20">
    <property type="entry name" value="C2H2-TYPE DOMAIN-CONTAINING PROTEIN-RELATED"/>
    <property type="match status" value="1"/>
</dbReference>
<evidence type="ECO:0000313" key="2">
    <source>
        <dbReference type="EMBL" id="CAD5223707.1"/>
    </source>
</evidence>
<keyword evidence="1" id="KW-0472">Membrane</keyword>
<evidence type="ECO:0008006" key="4">
    <source>
        <dbReference type="Google" id="ProtNLM"/>
    </source>
</evidence>
<dbReference type="GO" id="GO:0005739">
    <property type="term" value="C:mitochondrion"/>
    <property type="evidence" value="ECO:0007669"/>
    <property type="project" value="TreeGrafter"/>
</dbReference>
<dbReference type="Gene3D" id="1.25.40.10">
    <property type="entry name" value="Tetratricopeptide repeat domain"/>
    <property type="match status" value="1"/>
</dbReference>
<dbReference type="Proteomes" id="UP000614601">
    <property type="component" value="Unassembled WGS sequence"/>
</dbReference>
<sequence length="370" mass="42460">MVLSERGRENFELYVYQLKVTFWITCSVQCLLILILMGFLWKLYKRIGKLNKDVSGLLNREQYQFDVVVNKDKPQTPKPSKMPNGAVACRVNEIEHNWGHRVIRAASTTSSLVFHDATDELILVPHGDNPRPLPRKKSVIIAEVHETPIQRIDKMFENHENQKSYDELKVLLESKPDDVELLWRMARACHALGYKYGKNKELVQEGHAYATKAYTLSDKTDFEVIHWMAALSGSMTEFVGARERIKEGNNFKKYIEEALAIRPHDANVLYMRARLRFNIANLTWVERKAAAALSSDPPKATVEEAIEDFLAVDQYRPNWPENLFHLAEAYVSKGDKLAAKNVLLRMSEITPADEGDQRFLDEAKKLSKSV</sequence>